<dbReference type="InterPro" id="IPR017850">
    <property type="entry name" value="Alkaline_phosphatase_core_sf"/>
</dbReference>
<comment type="caution">
    <text evidence="1">The sequence shown here is derived from an EMBL/GenBank/DDBJ whole genome shotgun (WGS) entry which is preliminary data.</text>
</comment>
<dbReference type="EMBL" id="JBHSMQ010000006">
    <property type="protein sequence ID" value="MFC5456471.1"/>
    <property type="molecule type" value="Genomic_DNA"/>
</dbReference>
<proteinExistence type="predicted"/>
<organism evidence="1 2">
    <name type="scientific">Prosthecobacter fluviatilis</name>
    <dbReference type="NCBI Taxonomy" id="445931"/>
    <lineage>
        <taxon>Bacteria</taxon>
        <taxon>Pseudomonadati</taxon>
        <taxon>Verrucomicrobiota</taxon>
        <taxon>Verrucomicrobiia</taxon>
        <taxon>Verrucomicrobiales</taxon>
        <taxon>Verrucomicrobiaceae</taxon>
        <taxon>Prosthecobacter</taxon>
    </lineage>
</organism>
<dbReference type="PANTHER" id="PTHR43737:SF1">
    <property type="entry name" value="DUF1501 DOMAIN-CONTAINING PROTEIN"/>
    <property type="match status" value="1"/>
</dbReference>
<dbReference type="SUPFAM" id="SSF53649">
    <property type="entry name" value="Alkaline phosphatase-like"/>
    <property type="match status" value="1"/>
</dbReference>
<dbReference type="PROSITE" id="PS51318">
    <property type="entry name" value="TAT"/>
    <property type="match status" value="1"/>
</dbReference>
<dbReference type="Proteomes" id="UP001596052">
    <property type="component" value="Unassembled WGS sequence"/>
</dbReference>
<dbReference type="InterPro" id="IPR010869">
    <property type="entry name" value="DUF1501"/>
</dbReference>
<evidence type="ECO:0000313" key="2">
    <source>
        <dbReference type="Proteomes" id="UP001596052"/>
    </source>
</evidence>
<dbReference type="Pfam" id="PF07394">
    <property type="entry name" value="DUF1501"/>
    <property type="match status" value="1"/>
</dbReference>
<dbReference type="InterPro" id="IPR006311">
    <property type="entry name" value="TAT_signal"/>
</dbReference>
<keyword evidence="2" id="KW-1185">Reference proteome</keyword>
<evidence type="ECO:0000313" key="1">
    <source>
        <dbReference type="EMBL" id="MFC5456471.1"/>
    </source>
</evidence>
<dbReference type="PANTHER" id="PTHR43737">
    <property type="entry name" value="BLL7424 PROTEIN"/>
    <property type="match status" value="1"/>
</dbReference>
<sequence>MSTHFTGPSRRDFLQKIGGGFGSIALVSLLERDARGVTNPLSAKQPPLPAKARAVIQIFCPGGLSHVDTWDYKPELAKRSGKPFDPDGKMQFFASKPGNCQGSYWPFRQRGQCGRWISDLFPQLATCVDDMAFIHSMQSKSALHGPAMFMANTGFILPGFPSMGAWVTYGLGSESENLPAFVVLPDQRGLPPGGVINWGAGFLPAVHQGTTLQTDAEKPPIADLFPPKSFAQLRGDTEQTSRDFLQFLNRAHAAERAGNTELEARIAAYELAARLQLSAPEVTDLRGETDVTKQLYQLDHEDIGPFGRQCLLARRLVERGVRFVQIYCGAENTTAKKIRPNWDSHEDLVRDHGYWGQVLDSGAAALLRDLKSRGMLDSTLVICTSEFGRQPAAQGKGRDHNPGAFTAWMAGGGILGGTAYGSTDDLGSKAAENPAYCYDLHATALHLLGIDHEKLSFYNNGINRRLTDVHGHVIKDILT</sequence>
<name>A0ABW0KV07_9BACT</name>
<gene>
    <name evidence="1" type="ORF">ACFQDI_16525</name>
</gene>
<dbReference type="RefSeq" id="WP_377168739.1">
    <property type="nucleotide sequence ID" value="NZ_JBHSMQ010000006.1"/>
</dbReference>
<reference evidence="2" key="1">
    <citation type="journal article" date="2019" name="Int. J. Syst. Evol. Microbiol.">
        <title>The Global Catalogue of Microorganisms (GCM) 10K type strain sequencing project: providing services to taxonomists for standard genome sequencing and annotation.</title>
        <authorList>
            <consortium name="The Broad Institute Genomics Platform"/>
            <consortium name="The Broad Institute Genome Sequencing Center for Infectious Disease"/>
            <person name="Wu L."/>
            <person name="Ma J."/>
        </authorList>
    </citation>
    <scope>NUCLEOTIDE SEQUENCE [LARGE SCALE GENOMIC DNA]</scope>
    <source>
        <strain evidence="2">CGMCC 4.1469</strain>
    </source>
</reference>
<accession>A0ABW0KV07</accession>
<protein>
    <submittedName>
        <fullName evidence="1">DUF1501 domain-containing protein</fullName>
    </submittedName>
</protein>